<evidence type="ECO:0000313" key="3">
    <source>
        <dbReference type="Proteomes" id="UP000447434"/>
    </source>
</evidence>
<dbReference type="InterPro" id="IPR001095">
    <property type="entry name" value="Acetyl_CoA_COase_a_su"/>
</dbReference>
<proteinExistence type="predicted"/>
<dbReference type="PANTHER" id="PTHR42853">
    <property type="entry name" value="ACETYL-COENZYME A CARBOXYLASE CARBOXYL TRANSFERASE SUBUNIT ALPHA"/>
    <property type="match status" value="1"/>
</dbReference>
<comment type="pathway">
    <text evidence="1">Lipid metabolism; malonyl-CoA biosynthesis; malonyl-CoA from acetyl-CoA: step 1/1.</text>
</comment>
<dbReference type="GO" id="GO:2001295">
    <property type="term" value="P:malonyl-CoA biosynthetic process"/>
    <property type="evidence" value="ECO:0007669"/>
    <property type="project" value="UniProtKB-UniPathway"/>
</dbReference>
<organism evidence="2 3">
    <name type="scientific">Lupinus albus</name>
    <name type="common">White lupine</name>
    <name type="synonym">Lupinus termis</name>
    <dbReference type="NCBI Taxonomy" id="3870"/>
    <lineage>
        <taxon>Eukaryota</taxon>
        <taxon>Viridiplantae</taxon>
        <taxon>Streptophyta</taxon>
        <taxon>Embryophyta</taxon>
        <taxon>Tracheophyta</taxon>
        <taxon>Spermatophyta</taxon>
        <taxon>Magnoliopsida</taxon>
        <taxon>eudicotyledons</taxon>
        <taxon>Gunneridae</taxon>
        <taxon>Pentapetalae</taxon>
        <taxon>rosids</taxon>
        <taxon>fabids</taxon>
        <taxon>Fabales</taxon>
        <taxon>Fabaceae</taxon>
        <taxon>Papilionoideae</taxon>
        <taxon>50 kb inversion clade</taxon>
        <taxon>genistoids sensu lato</taxon>
        <taxon>core genistoids</taxon>
        <taxon>Genisteae</taxon>
        <taxon>Lupinus</taxon>
    </lineage>
</organism>
<evidence type="ECO:0000313" key="2">
    <source>
        <dbReference type="EMBL" id="KAE9592020.1"/>
    </source>
</evidence>
<gene>
    <name evidence="2" type="ORF">Lalb_Chr19g0124821</name>
</gene>
<reference evidence="3" key="1">
    <citation type="journal article" date="2020" name="Nat. Commun.">
        <title>Genome sequence of the cluster root forming white lupin.</title>
        <authorList>
            <person name="Hufnagel B."/>
            <person name="Marques A."/>
            <person name="Soriano A."/>
            <person name="Marques L."/>
            <person name="Divol F."/>
            <person name="Doumas P."/>
            <person name="Sallet E."/>
            <person name="Mancinotti D."/>
            <person name="Carrere S."/>
            <person name="Marande W."/>
            <person name="Arribat S."/>
            <person name="Keller J."/>
            <person name="Huneau C."/>
            <person name="Blein T."/>
            <person name="Aime D."/>
            <person name="Laguerre M."/>
            <person name="Taylor J."/>
            <person name="Schubert V."/>
            <person name="Nelson M."/>
            <person name="Geu-Flores F."/>
            <person name="Crespi M."/>
            <person name="Gallardo-Guerrero K."/>
            <person name="Delaux P.-M."/>
            <person name="Salse J."/>
            <person name="Berges H."/>
            <person name="Guyot R."/>
            <person name="Gouzy J."/>
            <person name="Peret B."/>
        </authorList>
    </citation>
    <scope>NUCLEOTIDE SEQUENCE [LARGE SCALE GENOMIC DNA]</scope>
    <source>
        <strain evidence="3">cv. Amiga</strain>
    </source>
</reference>
<keyword evidence="3" id="KW-1185">Reference proteome</keyword>
<protein>
    <submittedName>
        <fullName evidence="2">Putative acetyl-CoA carboxylase</fullName>
    </submittedName>
</protein>
<dbReference type="GO" id="GO:0016743">
    <property type="term" value="F:carboxyl- or carbamoyltransferase activity"/>
    <property type="evidence" value="ECO:0007669"/>
    <property type="project" value="InterPro"/>
</dbReference>
<dbReference type="OrthoDB" id="1748918at2759"/>
<evidence type="ECO:0000256" key="1">
    <source>
        <dbReference type="ARBA" id="ARBA00004956"/>
    </source>
</evidence>
<dbReference type="GO" id="GO:0006633">
    <property type="term" value="P:fatty acid biosynthetic process"/>
    <property type="evidence" value="ECO:0007669"/>
    <property type="project" value="InterPro"/>
</dbReference>
<dbReference type="EMBL" id="WOCE01000019">
    <property type="protein sequence ID" value="KAE9592020.1"/>
    <property type="molecule type" value="Genomic_DNA"/>
</dbReference>
<dbReference type="Proteomes" id="UP000447434">
    <property type="component" value="Chromosome 19"/>
</dbReference>
<dbReference type="PANTHER" id="PTHR42853:SF3">
    <property type="entry name" value="ACETYL-COENZYME A CARBOXYLASE CARBOXYL TRANSFERASE SUBUNIT ALPHA, CHLOROPLASTIC"/>
    <property type="match status" value="1"/>
</dbReference>
<dbReference type="UniPathway" id="UPA00655">
    <property type="reaction ID" value="UER00711"/>
</dbReference>
<dbReference type="GO" id="GO:0009317">
    <property type="term" value="C:acetyl-CoA carboxylase complex"/>
    <property type="evidence" value="ECO:0007669"/>
    <property type="project" value="InterPro"/>
</dbReference>
<comment type="caution">
    <text evidence="2">The sequence shown here is derived from an EMBL/GenBank/DDBJ whole genome shotgun (WGS) entry which is preliminary data.</text>
</comment>
<sequence>MLTELSEVKHLSETNKEAATLKQELKTIFDDVLNNPRIKENYETLKDEIQSIGASSPSDLDDELKQKIIEFRKEVHLQLANALKSADLDVKFVRAKQRDDGDEGSLSEYESKFEELNKDIEKEIEYSVNSSDIKSNIEIGGCEGWRHT</sequence>
<name>A0A6A4NS74_LUPAL</name>
<accession>A0A6A4NS74</accession>
<dbReference type="GO" id="GO:0003989">
    <property type="term" value="F:acetyl-CoA carboxylase activity"/>
    <property type="evidence" value="ECO:0007669"/>
    <property type="project" value="InterPro"/>
</dbReference>
<dbReference type="AlphaFoldDB" id="A0A6A4NS74"/>